<feature type="domain" description="F-box associated beta-propeller type 1" evidence="1">
    <location>
        <begin position="53"/>
        <end position="162"/>
    </location>
</feature>
<dbReference type="PANTHER" id="PTHR31790">
    <property type="entry name" value="OS02G0783600 PROTEIN"/>
    <property type="match status" value="1"/>
</dbReference>
<proteinExistence type="predicted"/>
<keyword evidence="3" id="KW-1185">Reference proteome</keyword>
<sequence>MESEASHLHQKRRKHTARTPLLSSSVHDSNFESGVLPGELITEILLRLQFVGSVNGLICVAIEEKDVFLWNPSIRNLKKLPSSGTDSFYTYGFGYDELHDDYTVVVIMRIVGDDNSGYNVGKIYSLNSISWKCLDDIQSAIQIYKSGGLVNGKLHWAITNKVSINYNDWVILVVDVWVMKEYGVKKSWTKMFNISDGVYYLFGPSFCMSSEGEFLFKNTSFFMIYNPHDDSKRFPRMSNYDHL</sequence>
<comment type="caution">
    <text evidence="2">The sequence shown here is derived from an EMBL/GenBank/DDBJ whole genome shotgun (WGS) entry which is preliminary data.</text>
</comment>
<dbReference type="InterPro" id="IPR006527">
    <property type="entry name" value="F-box-assoc_dom_typ1"/>
</dbReference>
<protein>
    <recommendedName>
        <fullName evidence="1">F-box associated beta-propeller type 1 domain-containing protein</fullName>
    </recommendedName>
</protein>
<dbReference type="NCBIfam" id="TIGR01640">
    <property type="entry name" value="F_box_assoc_1"/>
    <property type="match status" value="1"/>
</dbReference>
<dbReference type="EMBL" id="JAWPEI010000003">
    <property type="protein sequence ID" value="KAK4732769.1"/>
    <property type="molecule type" value="Genomic_DNA"/>
</dbReference>
<dbReference type="InterPro" id="IPR017451">
    <property type="entry name" value="F-box-assoc_interact_dom"/>
</dbReference>
<evidence type="ECO:0000259" key="1">
    <source>
        <dbReference type="Pfam" id="PF07734"/>
    </source>
</evidence>
<dbReference type="InterPro" id="IPR052361">
    <property type="entry name" value="F-box_domain"/>
</dbReference>
<organism evidence="2 3">
    <name type="scientific">Solanum pinnatisectum</name>
    <name type="common">tansyleaf nightshade</name>
    <dbReference type="NCBI Taxonomy" id="50273"/>
    <lineage>
        <taxon>Eukaryota</taxon>
        <taxon>Viridiplantae</taxon>
        <taxon>Streptophyta</taxon>
        <taxon>Embryophyta</taxon>
        <taxon>Tracheophyta</taxon>
        <taxon>Spermatophyta</taxon>
        <taxon>Magnoliopsida</taxon>
        <taxon>eudicotyledons</taxon>
        <taxon>Gunneridae</taxon>
        <taxon>Pentapetalae</taxon>
        <taxon>asterids</taxon>
        <taxon>lamiids</taxon>
        <taxon>Solanales</taxon>
        <taxon>Solanaceae</taxon>
        <taxon>Solanoideae</taxon>
        <taxon>Solaneae</taxon>
        <taxon>Solanum</taxon>
    </lineage>
</organism>
<dbReference type="AlphaFoldDB" id="A0AAV9M7B9"/>
<name>A0AAV9M7B9_9SOLN</name>
<evidence type="ECO:0000313" key="3">
    <source>
        <dbReference type="Proteomes" id="UP001311915"/>
    </source>
</evidence>
<dbReference type="Proteomes" id="UP001311915">
    <property type="component" value="Unassembled WGS sequence"/>
</dbReference>
<reference evidence="2 3" key="1">
    <citation type="submission" date="2023-10" db="EMBL/GenBank/DDBJ databases">
        <title>Genome-Wide Identification Analysis in wild type Solanum Pinnatisectum Reveals Some Genes Defensing Phytophthora Infestans.</title>
        <authorList>
            <person name="Sun C."/>
        </authorList>
    </citation>
    <scope>NUCLEOTIDE SEQUENCE [LARGE SCALE GENOMIC DNA]</scope>
    <source>
        <strain evidence="2">LQN</strain>
        <tissue evidence="2">Leaf</tissue>
    </source>
</reference>
<evidence type="ECO:0000313" key="2">
    <source>
        <dbReference type="EMBL" id="KAK4732769.1"/>
    </source>
</evidence>
<dbReference type="Pfam" id="PF07734">
    <property type="entry name" value="FBA_1"/>
    <property type="match status" value="1"/>
</dbReference>
<accession>A0AAV9M7B9</accession>
<gene>
    <name evidence="2" type="ORF">R3W88_025757</name>
</gene>
<dbReference type="PANTHER" id="PTHR31790:SF610">
    <property type="entry name" value="F-BOX PROTEIN"/>
    <property type="match status" value="1"/>
</dbReference>